<evidence type="ECO:0000259" key="1">
    <source>
        <dbReference type="PROSITE" id="PS51832"/>
    </source>
</evidence>
<protein>
    <submittedName>
        <fullName evidence="2">Nucleotidyltransferase with HDIG domain</fullName>
    </submittedName>
</protein>
<dbReference type="CDD" id="cd00077">
    <property type="entry name" value="HDc"/>
    <property type="match status" value="1"/>
</dbReference>
<sequence length="351" mass="37909">MGTILILTDDPEGGKRLARNVGGGAVAHDLYDQDDLPMDARLVIADVRTPHSDSIDRIKRALYQVRGPATPLLYLIHGNQQRGEIHAAMLGATKTLPAMMAAALLASTVETLSGDPAPARPTTPVEHVKAARQAFTELFTQEGPTPDIVDHGTEIVNRAIQDMKVHDWLSVVAAFDDVTHRHCLTVAGLAAAFASTLRFKAKDAHTLTKGALLHDIGKAKIPLAILNKPGPLTAPERDIMAEHAALGFDMLQGRGFTRETLQVVRSHHELLDGTGYPDGLRGDAIPDLVRLVTICDIFAALIERRPYKAPLSAREAYKIMYEMGGKLDQPLVRAFAPVAYASDLEPAPLSA</sequence>
<dbReference type="SUPFAM" id="SSF109604">
    <property type="entry name" value="HD-domain/PDEase-like"/>
    <property type="match status" value="1"/>
</dbReference>
<dbReference type="Gene3D" id="1.10.3210.10">
    <property type="entry name" value="Hypothetical protein af1432"/>
    <property type="match status" value="1"/>
</dbReference>
<organism evidence="2 3">
    <name type="scientific">Methylobacterium persicinum</name>
    <dbReference type="NCBI Taxonomy" id="374426"/>
    <lineage>
        <taxon>Bacteria</taxon>
        <taxon>Pseudomonadati</taxon>
        <taxon>Pseudomonadota</taxon>
        <taxon>Alphaproteobacteria</taxon>
        <taxon>Hyphomicrobiales</taxon>
        <taxon>Methylobacteriaceae</taxon>
        <taxon>Methylobacterium</taxon>
    </lineage>
</organism>
<feature type="domain" description="HD-GYP" evidence="1">
    <location>
        <begin position="157"/>
        <end position="351"/>
    </location>
</feature>
<dbReference type="RefSeq" id="WP_238249760.1">
    <property type="nucleotide sequence ID" value="NZ_BPQX01000033.1"/>
</dbReference>
<dbReference type="PROSITE" id="PS51832">
    <property type="entry name" value="HD_GYP"/>
    <property type="match status" value="1"/>
</dbReference>
<dbReference type="InterPro" id="IPR006675">
    <property type="entry name" value="HDIG_dom"/>
</dbReference>
<evidence type="ECO:0000313" key="2">
    <source>
        <dbReference type="EMBL" id="MDQ0441953.1"/>
    </source>
</evidence>
<comment type="caution">
    <text evidence="2">The sequence shown here is derived from an EMBL/GenBank/DDBJ whole genome shotgun (WGS) entry which is preliminary data.</text>
</comment>
<dbReference type="EMBL" id="JAUSVV010000002">
    <property type="protein sequence ID" value="MDQ0441953.1"/>
    <property type="molecule type" value="Genomic_DNA"/>
</dbReference>
<dbReference type="PANTHER" id="PTHR43155">
    <property type="entry name" value="CYCLIC DI-GMP PHOSPHODIESTERASE PA4108-RELATED"/>
    <property type="match status" value="1"/>
</dbReference>
<dbReference type="NCBIfam" id="TIGR00277">
    <property type="entry name" value="HDIG"/>
    <property type="match status" value="1"/>
</dbReference>
<keyword evidence="3" id="KW-1185">Reference proteome</keyword>
<dbReference type="PANTHER" id="PTHR43155:SF2">
    <property type="entry name" value="CYCLIC DI-GMP PHOSPHODIESTERASE PA4108"/>
    <property type="match status" value="1"/>
</dbReference>
<dbReference type="InterPro" id="IPR003607">
    <property type="entry name" value="HD/PDEase_dom"/>
</dbReference>
<evidence type="ECO:0000313" key="3">
    <source>
        <dbReference type="Proteomes" id="UP001236369"/>
    </source>
</evidence>
<accession>A0ABU0HHZ6</accession>
<proteinExistence type="predicted"/>
<reference evidence="2 3" key="1">
    <citation type="submission" date="2023-07" db="EMBL/GenBank/DDBJ databases">
        <title>Genomic Encyclopedia of Type Strains, Phase IV (KMG-IV): sequencing the most valuable type-strain genomes for metagenomic binning, comparative biology and taxonomic classification.</title>
        <authorList>
            <person name="Goeker M."/>
        </authorList>
    </citation>
    <scope>NUCLEOTIDE SEQUENCE [LARGE SCALE GENOMIC DNA]</scope>
    <source>
        <strain evidence="2 3">DSM 19562</strain>
    </source>
</reference>
<dbReference type="Proteomes" id="UP001236369">
    <property type="component" value="Unassembled WGS sequence"/>
</dbReference>
<dbReference type="SMART" id="SM00471">
    <property type="entry name" value="HDc"/>
    <property type="match status" value="1"/>
</dbReference>
<gene>
    <name evidence="2" type="ORF">QO016_001436</name>
</gene>
<dbReference type="InterPro" id="IPR037522">
    <property type="entry name" value="HD_GYP_dom"/>
</dbReference>
<dbReference type="Pfam" id="PF13487">
    <property type="entry name" value="HD_5"/>
    <property type="match status" value="1"/>
</dbReference>
<name>A0ABU0HHZ6_9HYPH</name>